<evidence type="ECO:0000256" key="2">
    <source>
        <dbReference type="ARBA" id="ARBA00023125"/>
    </source>
</evidence>
<evidence type="ECO:0000313" key="5">
    <source>
        <dbReference type="Proteomes" id="UP000478463"/>
    </source>
</evidence>
<dbReference type="PANTHER" id="PTHR44688">
    <property type="entry name" value="DNA-BINDING TRANSCRIPTIONAL ACTIVATOR DEVR_DOSR"/>
    <property type="match status" value="1"/>
</dbReference>
<dbReference type="Pfam" id="PF00196">
    <property type="entry name" value="GerE"/>
    <property type="match status" value="1"/>
</dbReference>
<dbReference type="PANTHER" id="PTHR44688:SF16">
    <property type="entry name" value="DNA-BINDING TRANSCRIPTIONAL ACTIVATOR DEVR_DOSR"/>
    <property type="match status" value="1"/>
</dbReference>
<evidence type="ECO:0000313" key="4">
    <source>
        <dbReference type="EMBL" id="QOS67806.1"/>
    </source>
</evidence>
<dbReference type="SMART" id="SM00421">
    <property type="entry name" value="HTH_LUXR"/>
    <property type="match status" value="1"/>
</dbReference>
<dbReference type="PROSITE" id="PS00622">
    <property type="entry name" value="HTH_LUXR_1"/>
    <property type="match status" value="1"/>
</dbReference>
<keyword evidence="1" id="KW-0805">Transcription regulation</keyword>
<dbReference type="InterPro" id="IPR036388">
    <property type="entry name" value="WH-like_DNA-bd_sf"/>
</dbReference>
<dbReference type="KEGG" id="egd:GS424_015085"/>
<evidence type="ECO:0000256" key="1">
    <source>
        <dbReference type="ARBA" id="ARBA00023015"/>
    </source>
</evidence>
<dbReference type="PROSITE" id="PS50043">
    <property type="entry name" value="HTH_LUXR_2"/>
    <property type="match status" value="1"/>
</dbReference>
<accession>A0A6L7INS9</accession>
<gene>
    <name evidence="4" type="ORF">GS424_015085</name>
</gene>
<dbReference type="GO" id="GO:0003677">
    <property type="term" value="F:DNA binding"/>
    <property type="evidence" value="ECO:0007669"/>
    <property type="project" value="UniProtKB-KW"/>
</dbReference>
<organism evidence="4 5">
    <name type="scientific">Eggerthella guodeyinii</name>
    <dbReference type="NCBI Taxonomy" id="2690837"/>
    <lineage>
        <taxon>Bacteria</taxon>
        <taxon>Bacillati</taxon>
        <taxon>Actinomycetota</taxon>
        <taxon>Coriobacteriia</taxon>
        <taxon>Eggerthellales</taxon>
        <taxon>Eggerthellaceae</taxon>
        <taxon>Eggerthella</taxon>
    </lineage>
</organism>
<proteinExistence type="predicted"/>
<dbReference type="GO" id="GO:0006355">
    <property type="term" value="P:regulation of DNA-templated transcription"/>
    <property type="evidence" value="ECO:0007669"/>
    <property type="project" value="InterPro"/>
</dbReference>
<dbReference type="CDD" id="cd06170">
    <property type="entry name" value="LuxR_C_like"/>
    <property type="match status" value="1"/>
</dbReference>
<sequence length="473" mass="53089">MGPKRKKIVLPIPSGLAYVGESIGFWGWYSVGYWISYRLFLYAGDLWWLNYFGFCGVACILFAVMLWRFRLSKFVTRTLDIGLCLAGLASVAILSNGTWASNKSILIVGAIFAGAFLAWVVSRWGTHYASKDAREDLTCMLVGIICISVVKVATGLLPAISPYLIGIIAAATTVALRGKDVSRQNARLQEPYTMRTFFSLWQTLLAIIVFFVLWSFLNVALNLNVGHFALAGSSSPWQLLLAQAIDIGFSVFMLHWTVRLKRSIDWTFFWQVAYFCLGIGLLAMSLFGATSIVQVFLSASSQPVFIFLIYFLIRLARRSAYAPSVVIAGGYAIISILDWSVRSFVTYFHIVPQNVSLSSVLLFVILFVIVFLLPARSPGMQFLTSEISKRERVSKASDMQRCSALAKKCKLTARELDTLMLLIRGRSTPYIAETLYLSENTVKTYRRRIYAKLGIHNKQELIDLIEQDRRPPA</sequence>
<dbReference type="SUPFAM" id="SSF46894">
    <property type="entry name" value="C-terminal effector domain of the bipartite response regulators"/>
    <property type="match status" value="1"/>
</dbReference>
<dbReference type="Gene3D" id="1.10.10.10">
    <property type="entry name" value="Winged helix-like DNA-binding domain superfamily/Winged helix DNA-binding domain"/>
    <property type="match status" value="1"/>
</dbReference>
<reference evidence="4 5" key="1">
    <citation type="submission" date="2020-10" db="EMBL/GenBank/DDBJ databases">
        <title>Eggerthella sp. nov., isolated from human feces.</title>
        <authorList>
            <person name="Yajun G."/>
        </authorList>
    </citation>
    <scope>NUCLEOTIDE SEQUENCE [LARGE SCALE GENOMIC DNA]</scope>
    <source>
        <strain evidence="4 5">HF-1101</strain>
    </source>
</reference>
<dbReference type="EMBL" id="CP063310">
    <property type="protein sequence ID" value="QOS67806.1"/>
    <property type="molecule type" value="Genomic_DNA"/>
</dbReference>
<evidence type="ECO:0000256" key="3">
    <source>
        <dbReference type="ARBA" id="ARBA00023163"/>
    </source>
</evidence>
<dbReference type="InterPro" id="IPR016032">
    <property type="entry name" value="Sig_transdc_resp-reg_C-effctor"/>
</dbReference>
<dbReference type="PRINTS" id="PR00038">
    <property type="entry name" value="HTHLUXR"/>
</dbReference>
<keyword evidence="2" id="KW-0238">DNA-binding</keyword>
<protein>
    <submittedName>
        <fullName evidence="4">Helix-turn-helix transcriptional regulator</fullName>
    </submittedName>
</protein>
<name>A0A6L7INS9_9ACTN</name>
<keyword evidence="3" id="KW-0804">Transcription</keyword>
<dbReference type="InterPro" id="IPR000792">
    <property type="entry name" value="Tscrpt_reg_LuxR_C"/>
</dbReference>
<dbReference type="Proteomes" id="UP000478463">
    <property type="component" value="Chromosome"/>
</dbReference>
<dbReference type="RefSeq" id="WP_160941284.1">
    <property type="nucleotide sequence ID" value="NZ_CP063310.1"/>
</dbReference>
<dbReference type="AlphaFoldDB" id="A0A6L7INS9"/>